<dbReference type="Proteomes" id="UP000284605">
    <property type="component" value="Unassembled WGS sequence"/>
</dbReference>
<keyword evidence="2" id="KW-0732">Signal</keyword>
<feature type="chain" id="PRO_5018965382" evidence="2">
    <location>
        <begin position="21"/>
        <end position="227"/>
    </location>
</feature>
<evidence type="ECO:0000313" key="4">
    <source>
        <dbReference type="Proteomes" id="UP000284605"/>
    </source>
</evidence>
<dbReference type="EMBL" id="QYUK01000011">
    <property type="protein sequence ID" value="RJF86672.1"/>
    <property type="molecule type" value="Genomic_DNA"/>
</dbReference>
<accession>A0A418W9H1</accession>
<gene>
    <name evidence="3" type="ORF">D3874_06250</name>
</gene>
<keyword evidence="4" id="KW-1185">Reference proteome</keyword>
<feature type="region of interest" description="Disordered" evidence="1">
    <location>
        <begin position="195"/>
        <end position="227"/>
    </location>
</feature>
<organism evidence="3 4">
    <name type="scientific">Oleomonas cavernae</name>
    <dbReference type="NCBI Taxonomy" id="2320859"/>
    <lineage>
        <taxon>Bacteria</taxon>
        <taxon>Pseudomonadati</taxon>
        <taxon>Pseudomonadota</taxon>
        <taxon>Alphaproteobacteria</taxon>
        <taxon>Acetobacterales</taxon>
        <taxon>Acetobacteraceae</taxon>
        <taxon>Oleomonas</taxon>
    </lineage>
</organism>
<dbReference type="RefSeq" id="WP_119777317.1">
    <property type="nucleotide sequence ID" value="NZ_QYUK01000011.1"/>
</dbReference>
<dbReference type="OrthoDB" id="9895285at2"/>
<feature type="signal peptide" evidence="2">
    <location>
        <begin position="1"/>
        <end position="20"/>
    </location>
</feature>
<dbReference type="AlphaFoldDB" id="A0A418W9H1"/>
<comment type="caution">
    <text evidence="3">The sequence shown here is derived from an EMBL/GenBank/DDBJ whole genome shotgun (WGS) entry which is preliminary data.</text>
</comment>
<name>A0A418W9H1_9PROT</name>
<evidence type="ECO:0000256" key="2">
    <source>
        <dbReference type="SAM" id="SignalP"/>
    </source>
</evidence>
<protein>
    <submittedName>
        <fullName evidence="3">Uncharacterized protein</fullName>
    </submittedName>
</protein>
<evidence type="ECO:0000313" key="3">
    <source>
        <dbReference type="EMBL" id="RJF86672.1"/>
    </source>
</evidence>
<reference evidence="3 4" key="1">
    <citation type="submission" date="2018-09" db="EMBL/GenBank/DDBJ databases">
        <authorList>
            <person name="Zhu H."/>
        </authorList>
    </citation>
    <scope>NUCLEOTIDE SEQUENCE [LARGE SCALE GENOMIC DNA]</scope>
    <source>
        <strain evidence="3 4">K1W22B-8</strain>
    </source>
</reference>
<evidence type="ECO:0000256" key="1">
    <source>
        <dbReference type="SAM" id="MobiDB-lite"/>
    </source>
</evidence>
<sequence length="227" mass="23138">MTRHWLVAAALLSLPAGARAQDDTAWRVECAPTSTIIGGRMTPAGACAALLAGETGLRLWTAARTADGREVRAPSVAVDFAVPPDRVAIVGGRFSANAAVLAAGASYRFAFPQAPAIEGKCDRLTVPPRPAVVAEGGPRPKDIDRIGCQIEDAAALLRGALEAEESVTVSITVAGIRLSGTIALPQGAGEAYGHAEARLNGAPAAAEPAPPDLDEVEDPGGPAKPEK</sequence>
<proteinExistence type="predicted"/>